<keyword evidence="1" id="KW-0880">Kelch repeat</keyword>
<feature type="transmembrane region" description="Helical" evidence="3">
    <location>
        <begin position="386"/>
        <end position="408"/>
    </location>
</feature>
<proteinExistence type="predicted"/>
<organism evidence="5 6">
    <name type="scientific">Rhizophagus clarus</name>
    <dbReference type="NCBI Taxonomy" id="94130"/>
    <lineage>
        <taxon>Eukaryota</taxon>
        <taxon>Fungi</taxon>
        <taxon>Fungi incertae sedis</taxon>
        <taxon>Mucoromycota</taxon>
        <taxon>Glomeromycotina</taxon>
        <taxon>Glomeromycetes</taxon>
        <taxon>Glomerales</taxon>
        <taxon>Glomeraceae</taxon>
        <taxon>Rhizophagus</taxon>
    </lineage>
</organism>
<evidence type="ECO:0008006" key="7">
    <source>
        <dbReference type="Google" id="ProtNLM"/>
    </source>
</evidence>
<keyword evidence="4" id="KW-0732">Signal</keyword>
<keyword evidence="3" id="KW-0472">Membrane</keyword>
<dbReference type="PANTHER" id="PTHR46093:SF18">
    <property type="entry name" value="FIBRONECTIN TYPE-III DOMAIN-CONTAINING PROTEIN"/>
    <property type="match status" value="1"/>
</dbReference>
<sequence length="477" mass="53225">MMFLNNFLINIIIFGILFQLLVEVKPQDSNIKPDLRNAHTATLIDNKLYILGGIGSDNIPPYPTFFYLDVSDSSDTNGLEWHDLTNIISIPPNMYVAAIKGGANNKTLFLYGGEALNDQSLSNLVFTYDTQYNTRMTPIITGTPPIGKISITPVIDYNGLIYLFGGYSTDSIYTNDMFILDSINLSWKNASSINAPIPRASYGAVFLPNKNIIYIGGYNENVGVFSLNEVYIYNTLNSTWTTQTTYGSIPSARYSISSVLSLDNQKIIVYGGYGPNFSQSINPEDSLYVLNTSNFNWYIPKVVGNMPPTRAFHRSLLIENYMVITFGQGYAQETDKDILLLDISNDNEYIWKTSFNNNNSTPTITSTPQVTLPISLDPLGSEKENIIVGAIIGSALGIAITLGSFFIYKRKKHIKKQDKKPSTQNINNVQPQEILHISSEKDNPHNDREILLIPGNTIQQNDERNEALNEVIVSINK</sequence>
<keyword evidence="2" id="KW-0677">Repeat</keyword>
<dbReference type="SUPFAM" id="SSF117281">
    <property type="entry name" value="Kelch motif"/>
    <property type="match status" value="1"/>
</dbReference>
<dbReference type="InterPro" id="IPR015915">
    <property type="entry name" value="Kelch-typ_b-propeller"/>
</dbReference>
<reference evidence="5" key="1">
    <citation type="submission" date="2019-10" db="EMBL/GenBank/DDBJ databases">
        <title>Conservation and host-specific expression of non-tandemly repeated heterogenous ribosome RNA gene in arbuscular mycorrhizal fungi.</title>
        <authorList>
            <person name="Maeda T."/>
            <person name="Kobayashi Y."/>
            <person name="Nakagawa T."/>
            <person name="Ezawa T."/>
            <person name="Yamaguchi K."/>
            <person name="Bino T."/>
            <person name="Nishimoto Y."/>
            <person name="Shigenobu S."/>
            <person name="Kawaguchi M."/>
        </authorList>
    </citation>
    <scope>NUCLEOTIDE SEQUENCE</scope>
    <source>
        <strain evidence="5">HR1</strain>
    </source>
</reference>
<comment type="caution">
    <text evidence="5">The sequence shown here is derived from an EMBL/GenBank/DDBJ whole genome shotgun (WGS) entry which is preliminary data.</text>
</comment>
<keyword evidence="3" id="KW-0812">Transmembrane</keyword>
<dbReference type="EMBL" id="BLAL01000160">
    <property type="protein sequence ID" value="GES86106.1"/>
    <property type="molecule type" value="Genomic_DNA"/>
</dbReference>
<evidence type="ECO:0000313" key="6">
    <source>
        <dbReference type="Proteomes" id="UP000615446"/>
    </source>
</evidence>
<accession>A0A8H3QNM8</accession>
<name>A0A8H3QNM8_9GLOM</name>
<dbReference type="Proteomes" id="UP000615446">
    <property type="component" value="Unassembled WGS sequence"/>
</dbReference>
<dbReference type="Pfam" id="PF24681">
    <property type="entry name" value="Kelch_KLHDC2_KLHL20_DRC7"/>
    <property type="match status" value="1"/>
</dbReference>
<evidence type="ECO:0000313" key="5">
    <source>
        <dbReference type="EMBL" id="GES86106.1"/>
    </source>
</evidence>
<evidence type="ECO:0000256" key="1">
    <source>
        <dbReference type="ARBA" id="ARBA00022441"/>
    </source>
</evidence>
<evidence type="ECO:0000256" key="3">
    <source>
        <dbReference type="SAM" id="Phobius"/>
    </source>
</evidence>
<evidence type="ECO:0000256" key="4">
    <source>
        <dbReference type="SAM" id="SignalP"/>
    </source>
</evidence>
<dbReference type="Gene3D" id="2.120.10.80">
    <property type="entry name" value="Kelch-type beta propeller"/>
    <property type="match status" value="2"/>
</dbReference>
<gene>
    <name evidence="5" type="ORF">RCL2_001317800</name>
</gene>
<feature type="chain" id="PRO_5034023169" description="Galactose oxidase" evidence="4">
    <location>
        <begin position="27"/>
        <end position="477"/>
    </location>
</feature>
<dbReference type="PANTHER" id="PTHR46093">
    <property type="entry name" value="ACYL-COA-BINDING DOMAIN-CONTAINING PROTEIN 5"/>
    <property type="match status" value="1"/>
</dbReference>
<dbReference type="OrthoDB" id="432528at2759"/>
<dbReference type="AlphaFoldDB" id="A0A8H3QNM8"/>
<keyword evidence="3" id="KW-1133">Transmembrane helix</keyword>
<feature type="signal peptide" evidence="4">
    <location>
        <begin position="1"/>
        <end position="26"/>
    </location>
</feature>
<evidence type="ECO:0000256" key="2">
    <source>
        <dbReference type="ARBA" id="ARBA00022737"/>
    </source>
</evidence>
<protein>
    <recommendedName>
        <fullName evidence="7">Galactose oxidase</fullName>
    </recommendedName>
</protein>